<dbReference type="CDD" id="cd00146">
    <property type="entry name" value="PKD"/>
    <property type="match status" value="2"/>
</dbReference>
<evidence type="ECO:0000256" key="1">
    <source>
        <dbReference type="SAM" id="Phobius"/>
    </source>
</evidence>
<keyword evidence="1" id="KW-1133">Transmembrane helix</keyword>
<evidence type="ECO:0000313" key="5">
    <source>
        <dbReference type="Proteomes" id="UP000503330"/>
    </source>
</evidence>
<dbReference type="Gene3D" id="2.60.40.10">
    <property type="entry name" value="Immunoglobulins"/>
    <property type="match status" value="3"/>
</dbReference>
<organism evidence="4 5">
    <name type="scientific">Clostridium innocuum</name>
    <dbReference type="NCBI Taxonomy" id="1522"/>
    <lineage>
        <taxon>Bacteria</taxon>
        <taxon>Bacillati</taxon>
        <taxon>Bacillota</taxon>
        <taxon>Clostridia</taxon>
        <taxon>Eubacteriales</taxon>
        <taxon>Clostridiaceae</taxon>
        <taxon>Clostridium</taxon>
    </lineage>
</organism>
<dbReference type="Gene3D" id="3.40.50.410">
    <property type="entry name" value="von Willebrand factor, type A domain"/>
    <property type="match status" value="1"/>
</dbReference>
<dbReference type="InterPro" id="IPR032179">
    <property type="entry name" value="Cry22Aa_Ig-like"/>
</dbReference>
<dbReference type="CDD" id="cd00198">
    <property type="entry name" value="vWFA"/>
    <property type="match status" value="1"/>
</dbReference>
<dbReference type="Pfam" id="PF13519">
    <property type="entry name" value="VWA_2"/>
    <property type="match status" value="1"/>
</dbReference>
<gene>
    <name evidence="4" type="ORF">G4D54_12935</name>
</gene>
<dbReference type="SUPFAM" id="SSF53300">
    <property type="entry name" value="vWA-like"/>
    <property type="match status" value="1"/>
</dbReference>
<evidence type="ECO:0000313" key="4">
    <source>
        <dbReference type="EMBL" id="QJA03285.1"/>
    </source>
</evidence>
<protein>
    <submittedName>
        <fullName evidence="4">DUF5011 domain-containing protein</fullName>
    </submittedName>
</protein>
<name>A0AAP9SF10_CLOIN</name>
<dbReference type="EMBL" id="CP048838">
    <property type="protein sequence ID" value="QJA03285.1"/>
    <property type="molecule type" value="Genomic_DNA"/>
</dbReference>
<dbReference type="InterPro" id="IPR013783">
    <property type="entry name" value="Ig-like_fold"/>
</dbReference>
<dbReference type="SMART" id="SM00327">
    <property type="entry name" value="VWA"/>
    <property type="match status" value="1"/>
</dbReference>
<keyword evidence="1" id="KW-0472">Membrane</keyword>
<keyword evidence="1" id="KW-0812">Transmembrane</keyword>
<dbReference type="PANTHER" id="PTHR10579:SF43">
    <property type="entry name" value="ZINC FINGER (C3HC4-TYPE RING FINGER) FAMILY PROTEIN"/>
    <property type="match status" value="1"/>
</dbReference>
<sequence length="802" mass="87940">MRKLKMSKLFSIFLTCILCLSFLPTDLMAMNDADTVKNGYYNESNTWVEGELDQALPEGIHSVNKTAVKSENDDNTYDITLEVVTEQNLSKLTKKSATILVIDTSGSMGDYQRLINAKNTAKEFVKKYAGDEPDSGRYLAIVNFATNTNIILNWTDVSSADGKASADNAINQLYADGGTNLHAGIKQASQLFDDTAIQDIESKNTIVLTDGAPTYYLKNCTSDINCIFYTHVTISNTRYHVGGDGDKGSETINDATAAEAKTLKGKSTVYTICYGASREMTYQGGPTVSAYLKNNIASEMKNAYDADDSDDLVDAFKAITETITSGLDGKGLSVFDGSAPFVSVSGLPESIVQDEEGFTWKLENAEESTEGNKKYYTYRLTYKVTLNADAIDFDEGKWYPLNGKTYITLADGEKVYFPIPAGQGVKTRYTVTYTDGVEDEEVFENQITTDLVYGAETPSFKGTPERTGYLFTGWTPEISETVSASTTYVATWKKRMEPLNKVPEINAEDKTLIVGDTFDPKKDVAATDKEDGDLTAKIEIVKNTVDMTKAGTYEVTYKVTDSEGASTTKTITVTVNPKMEKLNEVPTIQAEDKTLIVGDTFDPKKDVAATDKEDGDLTAKIEIAKNTVDMTKAGTYEVTYKVTDSEGASTTKTITVTVNPKMEKLNEVPTIQAEDKTLTVGDTFDPKKDVTATDKEDGDLTAKIEIAKNTVDMTKAGTYEVTYKVTDSEGASTTKTITITVKDKEFKADINKPDTDEQNKDTGSVETGDRTNISFYTSLFEMSVVCIAILAVWKKKKALRDR</sequence>
<dbReference type="RefSeq" id="WP_168389001.1">
    <property type="nucleotide sequence ID" value="NZ_BAAACC010000018.1"/>
</dbReference>
<dbReference type="Pfam" id="PF21426">
    <property type="entry name" value="GBS104-like_Ig"/>
    <property type="match status" value="1"/>
</dbReference>
<dbReference type="InterPro" id="IPR049319">
    <property type="entry name" value="GBS104-like_Ig"/>
</dbReference>
<dbReference type="PROSITE" id="PS50234">
    <property type="entry name" value="VWFA"/>
    <property type="match status" value="1"/>
</dbReference>
<reference evidence="4 5" key="1">
    <citation type="submission" date="2020-02" db="EMBL/GenBank/DDBJ databases">
        <authorList>
            <person name="Kociolek L.K."/>
            <person name="Ozer E.A."/>
        </authorList>
    </citation>
    <scope>NUCLEOTIDE SEQUENCE [LARGE SCALE GENOMIC DNA]</scope>
    <source>
        <strain evidence="4 5">ATCC 14501</strain>
    </source>
</reference>
<dbReference type="InterPro" id="IPR036465">
    <property type="entry name" value="vWFA_dom_sf"/>
</dbReference>
<evidence type="ECO:0000256" key="2">
    <source>
        <dbReference type="SAM" id="SignalP"/>
    </source>
</evidence>
<dbReference type="InterPro" id="IPR002035">
    <property type="entry name" value="VWF_A"/>
</dbReference>
<accession>A0AAP9SF10</accession>
<proteinExistence type="predicted"/>
<evidence type="ECO:0000259" key="3">
    <source>
        <dbReference type="PROSITE" id="PS50234"/>
    </source>
</evidence>
<dbReference type="Proteomes" id="UP000503330">
    <property type="component" value="Chromosome"/>
</dbReference>
<dbReference type="Pfam" id="PF16403">
    <property type="entry name" value="Bact_surface_Ig-like"/>
    <property type="match status" value="3"/>
</dbReference>
<dbReference type="SUPFAM" id="SSF49299">
    <property type="entry name" value="PKD domain"/>
    <property type="match status" value="3"/>
</dbReference>
<keyword evidence="2" id="KW-0732">Signal</keyword>
<dbReference type="InterPro" id="IPR035986">
    <property type="entry name" value="PKD_dom_sf"/>
</dbReference>
<feature type="transmembrane region" description="Helical" evidence="1">
    <location>
        <begin position="773"/>
        <end position="793"/>
    </location>
</feature>
<feature type="domain" description="VWFA" evidence="3">
    <location>
        <begin position="97"/>
        <end position="323"/>
    </location>
</feature>
<dbReference type="AlphaFoldDB" id="A0AAP9SF10"/>
<dbReference type="InterPro" id="IPR051266">
    <property type="entry name" value="CLCR"/>
</dbReference>
<dbReference type="GeneID" id="61926458"/>
<feature type="signal peptide" evidence="2">
    <location>
        <begin position="1"/>
        <end position="29"/>
    </location>
</feature>
<feature type="chain" id="PRO_5042837149" evidence="2">
    <location>
        <begin position="30"/>
        <end position="802"/>
    </location>
</feature>
<dbReference type="PANTHER" id="PTHR10579">
    <property type="entry name" value="CALCIUM-ACTIVATED CHLORIDE CHANNEL REGULATOR"/>
    <property type="match status" value="1"/>
</dbReference>